<feature type="domain" description="GP-PDE" evidence="3">
    <location>
        <begin position="144"/>
        <end position="386"/>
    </location>
</feature>
<comment type="caution">
    <text evidence="4">The sequence shown here is derived from an EMBL/GenBank/DDBJ whole genome shotgun (WGS) entry which is preliminary data.</text>
</comment>
<dbReference type="Pfam" id="PF00801">
    <property type="entry name" value="PKD"/>
    <property type="match status" value="1"/>
</dbReference>
<keyword evidence="1" id="KW-0472">Membrane</keyword>
<dbReference type="CDD" id="cd00146">
    <property type="entry name" value="PKD"/>
    <property type="match status" value="1"/>
</dbReference>
<keyword evidence="1" id="KW-1133">Transmembrane helix</keyword>
<dbReference type="Pfam" id="PF03009">
    <property type="entry name" value="GDPD"/>
    <property type="match status" value="1"/>
</dbReference>
<keyword evidence="1" id="KW-0812">Transmembrane</keyword>
<feature type="domain" description="PKD" evidence="2">
    <location>
        <begin position="81"/>
        <end position="112"/>
    </location>
</feature>
<evidence type="ECO:0000256" key="1">
    <source>
        <dbReference type="SAM" id="Phobius"/>
    </source>
</evidence>
<evidence type="ECO:0000313" key="5">
    <source>
        <dbReference type="Proteomes" id="UP000267159"/>
    </source>
</evidence>
<dbReference type="SUPFAM" id="SSF49299">
    <property type="entry name" value="PKD domain"/>
    <property type="match status" value="1"/>
</dbReference>
<dbReference type="EMBL" id="RAZM01000010">
    <property type="protein sequence ID" value="RLT81077.1"/>
    <property type="molecule type" value="Genomic_DNA"/>
</dbReference>
<dbReference type="GO" id="GO:0006580">
    <property type="term" value="P:ethanolamine metabolic process"/>
    <property type="evidence" value="ECO:0007669"/>
    <property type="project" value="TreeGrafter"/>
</dbReference>
<dbReference type="SUPFAM" id="SSF51695">
    <property type="entry name" value="PLC-like phosphodiesterases"/>
    <property type="match status" value="1"/>
</dbReference>
<dbReference type="InterPro" id="IPR017946">
    <property type="entry name" value="PLC-like_Pdiesterase_TIM-brl"/>
</dbReference>
<dbReference type="InterPro" id="IPR000601">
    <property type="entry name" value="PKD_dom"/>
</dbReference>
<dbReference type="RefSeq" id="WP_121765597.1">
    <property type="nucleotide sequence ID" value="NZ_RAZM01000010.1"/>
</dbReference>
<proteinExistence type="predicted"/>
<dbReference type="CDD" id="cd08566">
    <property type="entry name" value="GDPD_AtGDE_like"/>
    <property type="match status" value="1"/>
</dbReference>
<dbReference type="InterPro" id="IPR013783">
    <property type="entry name" value="Ig-like_fold"/>
</dbReference>
<dbReference type="PANTHER" id="PTHR46320">
    <property type="entry name" value="GLYCEROPHOSPHODIESTER PHOSPHODIESTERASE 1"/>
    <property type="match status" value="1"/>
</dbReference>
<reference evidence="4 5" key="1">
    <citation type="submission" date="2018-09" db="EMBL/GenBank/DDBJ databases">
        <title>Murine metabolic-syndrome-specific gut microbial biobank.</title>
        <authorList>
            <person name="Liu C."/>
        </authorList>
    </citation>
    <scope>NUCLEOTIDE SEQUENCE [LARGE SCALE GENOMIC DNA]</scope>
    <source>
        <strain evidence="4 5">0.1X-D8-26</strain>
    </source>
</reference>
<dbReference type="InterPro" id="IPR030395">
    <property type="entry name" value="GP_PDE_dom"/>
</dbReference>
<sequence>MKNDLLHFSIPEKGGRTKRQSVSWLWCWAILCICGIVCIACSDDDSVKKNPYLQTSTRAMLKEVVEVKFVNIDGNTDITVDFGDGTVKNGKAAEAVTHAYTQSGDYILHVTAGQYEVQKRIRIYNLLALTEAMKQFREPSDKNVWVMTHRAHTTDRTVPENSVSSVEDAIDSGAEVIECDTHVTSDGVVVVCHDQTINATTNGTGDITKMTYAELQKYNLKDRNGRVTDEKMPTLEEFLKAGRGRIYFNLDYSPRTASSQQVVDIVMKLDMMESVFFYCNSVQKAEEVLGITSKAHVYTWTGNHKPMMGLPGNYFVQYSYLTNGKSTPLGSSINDGMLATVNMLPASGSSVSEWTLNEDYLDELLQIYPMVCMIQTDVPDLLIPALQARGLR</sequence>
<evidence type="ECO:0000259" key="2">
    <source>
        <dbReference type="PROSITE" id="PS50093"/>
    </source>
</evidence>
<gene>
    <name evidence="4" type="ORF">D7Y07_04945</name>
</gene>
<dbReference type="PROSITE" id="PS50093">
    <property type="entry name" value="PKD"/>
    <property type="match status" value="1"/>
</dbReference>
<name>A0A3L7Z496_9BACE</name>
<dbReference type="Gene3D" id="3.20.20.190">
    <property type="entry name" value="Phosphatidylinositol (PI) phosphodiesterase"/>
    <property type="match status" value="1"/>
</dbReference>
<evidence type="ECO:0000259" key="3">
    <source>
        <dbReference type="PROSITE" id="PS51704"/>
    </source>
</evidence>
<dbReference type="GO" id="GO:0008889">
    <property type="term" value="F:glycerophosphodiester phosphodiesterase activity"/>
    <property type="evidence" value="ECO:0007669"/>
    <property type="project" value="TreeGrafter"/>
</dbReference>
<dbReference type="PROSITE" id="PS51704">
    <property type="entry name" value="GP_PDE"/>
    <property type="match status" value="1"/>
</dbReference>
<protein>
    <submittedName>
        <fullName evidence="4">Glycerophosphodiester phosphodiesterase</fullName>
    </submittedName>
</protein>
<dbReference type="GO" id="GO:0006644">
    <property type="term" value="P:phospholipid metabolic process"/>
    <property type="evidence" value="ECO:0007669"/>
    <property type="project" value="TreeGrafter"/>
</dbReference>
<feature type="transmembrane region" description="Helical" evidence="1">
    <location>
        <begin position="21"/>
        <end position="40"/>
    </location>
</feature>
<dbReference type="InterPro" id="IPR035986">
    <property type="entry name" value="PKD_dom_sf"/>
</dbReference>
<dbReference type="Gene3D" id="2.60.40.10">
    <property type="entry name" value="Immunoglobulins"/>
    <property type="match status" value="1"/>
</dbReference>
<dbReference type="STRING" id="1235814.GCA_000613385_04976"/>
<organism evidence="4 5">
    <name type="scientific">Bacteroides acidifaciens</name>
    <dbReference type="NCBI Taxonomy" id="85831"/>
    <lineage>
        <taxon>Bacteria</taxon>
        <taxon>Pseudomonadati</taxon>
        <taxon>Bacteroidota</taxon>
        <taxon>Bacteroidia</taxon>
        <taxon>Bacteroidales</taxon>
        <taxon>Bacteroidaceae</taxon>
        <taxon>Bacteroides</taxon>
    </lineage>
</organism>
<accession>A0A3L7Z496</accession>
<evidence type="ECO:0000313" key="4">
    <source>
        <dbReference type="EMBL" id="RLT81077.1"/>
    </source>
</evidence>
<dbReference type="PANTHER" id="PTHR46320:SF1">
    <property type="entry name" value="GLYCEROPHOSPHODIESTER PHOSPHODIESTERASE 1"/>
    <property type="match status" value="1"/>
</dbReference>
<dbReference type="GO" id="GO:0070291">
    <property type="term" value="P:N-acylethanolamine metabolic process"/>
    <property type="evidence" value="ECO:0007669"/>
    <property type="project" value="TreeGrafter"/>
</dbReference>
<dbReference type="Proteomes" id="UP000267159">
    <property type="component" value="Unassembled WGS sequence"/>
</dbReference>
<dbReference type="AlphaFoldDB" id="A0A3L7Z496"/>
<dbReference type="GO" id="GO:0005886">
    <property type="term" value="C:plasma membrane"/>
    <property type="evidence" value="ECO:0007669"/>
    <property type="project" value="TreeGrafter"/>
</dbReference>